<accession>A0ACB9L9W2</accession>
<evidence type="ECO:0000313" key="2">
    <source>
        <dbReference type="Proteomes" id="UP000828941"/>
    </source>
</evidence>
<sequence>MKGTCGGSKRSESDKEKTKLRERQRRAITANIFHGLRKHGGYRLSPRADINEVLRELAKEAGWIVEPDGTTYRSKVLNCCPLCGATKTSIDPTPTSSVVNGGGGSGGGGGGECSTTALPHGVCVGGPLASFSGGCSSLLCFREAFFAGNTISVPLYTYQGLAGEIQSSGGGNGGATGLAECSAMTYERQGQVAHLDGVNLQVQQSNHSTVAGSSMGRI</sequence>
<reference evidence="1 2" key="1">
    <citation type="journal article" date="2022" name="DNA Res.">
        <title>Chromosomal-level genome assembly of the orchid tree Bauhinia variegata (Leguminosae; Cercidoideae) supports the allotetraploid origin hypothesis of Bauhinia.</title>
        <authorList>
            <person name="Zhong Y."/>
            <person name="Chen Y."/>
            <person name="Zheng D."/>
            <person name="Pang J."/>
            <person name="Liu Y."/>
            <person name="Luo S."/>
            <person name="Meng S."/>
            <person name="Qian L."/>
            <person name="Wei D."/>
            <person name="Dai S."/>
            <person name="Zhou R."/>
        </authorList>
    </citation>
    <scope>NUCLEOTIDE SEQUENCE [LARGE SCALE GENOMIC DNA]</scope>
    <source>
        <strain evidence="1">BV-YZ2020</strain>
    </source>
</reference>
<name>A0ACB9L9W2_BAUVA</name>
<gene>
    <name evidence="1" type="ORF">L6164_029622</name>
</gene>
<keyword evidence="2" id="KW-1185">Reference proteome</keyword>
<comment type="caution">
    <text evidence="1">The sequence shown here is derived from an EMBL/GenBank/DDBJ whole genome shotgun (WGS) entry which is preliminary data.</text>
</comment>
<proteinExistence type="predicted"/>
<dbReference type="Proteomes" id="UP000828941">
    <property type="component" value="Chromosome 12"/>
</dbReference>
<protein>
    <submittedName>
        <fullName evidence="1">Uncharacterized protein</fullName>
    </submittedName>
</protein>
<evidence type="ECO:0000313" key="1">
    <source>
        <dbReference type="EMBL" id="KAI4306335.1"/>
    </source>
</evidence>
<dbReference type="EMBL" id="CM039437">
    <property type="protein sequence ID" value="KAI4306335.1"/>
    <property type="molecule type" value="Genomic_DNA"/>
</dbReference>
<organism evidence="1 2">
    <name type="scientific">Bauhinia variegata</name>
    <name type="common">Purple orchid tree</name>
    <name type="synonym">Phanera variegata</name>
    <dbReference type="NCBI Taxonomy" id="167791"/>
    <lineage>
        <taxon>Eukaryota</taxon>
        <taxon>Viridiplantae</taxon>
        <taxon>Streptophyta</taxon>
        <taxon>Embryophyta</taxon>
        <taxon>Tracheophyta</taxon>
        <taxon>Spermatophyta</taxon>
        <taxon>Magnoliopsida</taxon>
        <taxon>eudicotyledons</taxon>
        <taxon>Gunneridae</taxon>
        <taxon>Pentapetalae</taxon>
        <taxon>rosids</taxon>
        <taxon>fabids</taxon>
        <taxon>Fabales</taxon>
        <taxon>Fabaceae</taxon>
        <taxon>Cercidoideae</taxon>
        <taxon>Cercideae</taxon>
        <taxon>Bauhiniinae</taxon>
        <taxon>Bauhinia</taxon>
    </lineage>
</organism>